<dbReference type="InterPro" id="IPR011990">
    <property type="entry name" value="TPR-like_helical_dom_sf"/>
</dbReference>
<proteinExistence type="predicted"/>
<evidence type="ECO:0000256" key="1">
    <source>
        <dbReference type="ARBA" id="ARBA00022679"/>
    </source>
</evidence>
<dbReference type="Proteomes" id="UP000285023">
    <property type="component" value="Unassembled WGS sequence"/>
</dbReference>
<dbReference type="SMART" id="SM00028">
    <property type="entry name" value="TPR"/>
    <property type="match status" value="3"/>
</dbReference>
<dbReference type="PANTHER" id="PTHR12788">
    <property type="entry name" value="PROTEIN-TYROSINE SULFOTRANSFERASE 2"/>
    <property type="match status" value="1"/>
</dbReference>
<reference evidence="4 5" key="1">
    <citation type="submission" date="2018-09" db="EMBL/GenBank/DDBJ databases">
        <title>Sphingomonas sp. DAC4.</title>
        <authorList>
            <person name="Seo T."/>
        </authorList>
    </citation>
    <scope>NUCLEOTIDE SEQUENCE [LARGE SCALE GENOMIC DNA]</scope>
    <source>
        <strain evidence="4 5">DAC4</strain>
    </source>
</reference>
<evidence type="ECO:0000256" key="2">
    <source>
        <dbReference type="PROSITE-ProRule" id="PRU00339"/>
    </source>
</evidence>
<organism evidence="4 5">
    <name type="scientific">Sphingomonas edaphi</name>
    <dbReference type="NCBI Taxonomy" id="2315689"/>
    <lineage>
        <taxon>Bacteria</taxon>
        <taxon>Pseudomonadati</taxon>
        <taxon>Pseudomonadota</taxon>
        <taxon>Alphaproteobacteria</taxon>
        <taxon>Sphingomonadales</taxon>
        <taxon>Sphingomonadaceae</taxon>
        <taxon>Sphingomonas</taxon>
    </lineage>
</organism>
<feature type="region of interest" description="Disordered" evidence="3">
    <location>
        <begin position="1"/>
        <end position="22"/>
    </location>
</feature>
<dbReference type="SUPFAM" id="SSF52540">
    <property type="entry name" value="P-loop containing nucleoside triphosphate hydrolases"/>
    <property type="match status" value="1"/>
</dbReference>
<protein>
    <submittedName>
        <fullName evidence="4">Sulfotransferase family protein</fullName>
    </submittedName>
</protein>
<feature type="compositionally biased region" description="Polar residues" evidence="3">
    <location>
        <begin position="1"/>
        <end position="11"/>
    </location>
</feature>
<dbReference type="EMBL" id="QXTF01000004">
    <property type="protein sequence ID" value="RIX26991.1"/>
    <property type="molecule type" value="Genomic_DNA"/>
</dbReference>
<sequence>MTTSPSTTQARPGSYEEGLQNGYRLLDRDPASAIKQAEALVRTAKDPRAFRLAAAALRKLGHQSEAEGAELGAIEAGFADPRLKAIAEAEADGRSNDALVQAQSALNRQPDDLLALTLAAESLLSLWRTEEAEAALRTVLGRAPGYLRASMLLAHCVERQVKPRNAIAVVDEILKRKPDNQAALRLAVTSRAEVNDHEEVVKISEKLTALEPENVGYWVHLGHHYRIVGRRADAIRAFRRAIALDEYNGSAWWSLANYFRDGLAQEDAETIERGISAGGGTLDEGNLRLASGIIAERSGDLERAAQQFIAGKKIRLEAQPYDPELVGQAVSGLIKVLTPGLVSQRSQAGYKDPAPIFVLGMPRAGTTLVERILGRHDEIEGVGELSILNRLAEIARRRTTMKDEFAALITEISDENLHWVGQRYIEASRDYRKTTKPHYIDKANLNWIHAGLILMALPGAKIIDVRRNALDCCWANFKMLFADRYPATNDLRHIARFYRDYVRLLDTLAAIAPGRILQVRYEDVVDDIEGQTRRMLEFLGLQFDPRCVDFHLATDAVATASSEQVRKPLNREGIGSAEPYRQWLGPMIEELGELAGR</sequence>
<comment type="caution">
    <text evidence="4">The sequence shown here is derived from an EMBL/GenBank/DDBJ whole genome shotgun (WGS) entry which is preliminary data.</text>
</comment>
<keyword evidence="5" id="KW-1185">Reference proteome</keyword>
<feature type="repeat" description="TPR" evidence="2">
    <location>
        <begin position="215"/>
        <end position="248"/>
    </location>
</feature>
<dbReference type="GO" id="GO:0008476">
    <property type="term" value="F:protein-tyrosine sulfotransferase activity"/>
    <property type="evidence" value="ECO:0007669"/>
    <property type="project" value="InterPro"/>
</dbReference>
<dbReference type="Gene3D" id="3.40.50.300">
    <property type="entry name" value="P-loop containing nucleotide triphosphate hydrolases"/>
    <property type="match status" value="1"/>
</dbReference>
<dbReference type="PROSITE" id="PS50005">
    <property type="entry name" value="TPR"/>
    <property type="match status" value="1"/>
</dbReference>
<dbReference type="AlphaFoldDB" id="A0A418PYA3"/>
<evidence type="ECO:0000256" key="3">
    <source>
        <dbReference type="SAM" id="MobiDB-lite"/>
    </source>
</evidence>
<name>A0A418PYA3_9SPHN</name>
<gene>
    <name evidence="4" type="ORF">D3M59_10565</name>
</gene>
<dbReference type="OrthoDB" id="9800698at2"/>
<keyword evidence="1 4" id="KW-0808">Transferase</keyword>
<evidence type="ECO:0000313" key="4">
    <source>
        <dbReference type="EMBL" id="RIX26991.1"/>
    </source>
</evidence>
<dbReference type="RefSeq" id="WP_119533646.1">
    <property type="nucleotide sequence ID" value="NZ_QXTF01000004.1"/>
</dbReference>
<dbReference type="Gene3D" id="1.25.40.10">
    <property type="entry name" value="Tetratricopeptide repeat domain"/>
    <property type="match status" value="2"/>
</dbReference>
<evidence type="ECO:0000313" key="5">
    <source>
        <dbReference type="Proteomes" id="UP000285023"/>
    </source>
</evidence>
<keyword evidence="2" id="KW-0802">TPR repeat</keyword>
<dbReference type="InterPro" id="IPR019734">
    <property type="entry name" value="TPR_rpt"/>
</dbReference>
<dbReference type="SUPFAM" id="SSF48452">
    <property type="entry name" value="TPR-like"/>
    <property type="match status" value="1"/>
</dbReference>
<accession>A0A418PYA3</accession>
<dbReference type="Pfam" id="PF13469">
    <property type="entry name" value="Sulfotransfer_3"/>
    <property type="match status" value="1"/>
</dbReference>
<dbReference type="InterPro" id="IPR026634">
    <property type="entry name" value="TPST-like"/>
</dbReference>
<dbReference type="Pfam" id="PF14559">
    <property type="entry name" value="TPR_19"/>
    <property type="match status" value="1"/>
</dbReference>
<dbReference type="PANTHER" id="PTHR12788:SF10">
    <property type="entry name" value="PROTEIN-TYROSINE SULFOTRANSFERASE"/>
    <property type="match status" value="1"/>
</dbReference>
<dbReference type="InterPro" id="IPR027417">
    <property type="entry name" value="P-loop_NTPase"/>
</dbReference>